<evidence type="ECO:0000256" key="2">
    <source>
        <dbReference type="ARBA" id="ARBA00023239"/>
    </source>
</evidence>
<evidence type="ECO:0000256" key="1">
    <source>
        <dbReference type="ARBA" id="ARBA00022793"/>
    </source>
</evidence>
<comment type="similarity">
    <text evidence="3">Belongs to the metallo-dependent hydrolases superfamily.</text>
</comment>
<evidence type="ECO:0000313" key="5">
    <source>
        <dbReference type="EMBL" id="KAJ9603638.1"/>
    </source>
</evidence>
<feature type="domain" description="Amidohydrolase-related" evidence="4">
    <location>
        <begin position="57"/>
        <end position="326"/>
    </location>
</feature>
<dbReference type="AlphaFoldDB" id="A0AA39CCV6"/>
<dbReference type="EMBL" id="JAPDRK010000021">
    <property type="protein sequence ID" value="KAJ9603638.1"/>
    <property type="molecule type" value="Genomic_DNA"/>
</dbReference>
<organism evidence="5 6">
    <name type="scientific">Cladophialophora chaetospira</name>
    <dbReference type="NCBI Taxonomy" id="386627"/>
    <lineage>
        <taxon>Eukaryota</taxon>
        <taxon>Fungi</taxon>
        <taxon>Dikarya</taxon>
        <taxon>Ascomycota</taxon>
        <taxon>Pezizomycotina</taxon>
        <taxon>Eurotiomycetes</taxon>
        <taxon>Chaetothyriomycetidae</taxon>
        <taxon>Chaetothyriales</taxon>
        <taxon>Herpotrichiellaceae</taxon>
        <taxon>Cladophialophora</taxon>
    </lineage>
</organism>
<evidence type="ECO:0000259" key="4">
    <source>
        <dbReference type="Pfam" id="PF04909"/>
    </source>
</evidence>
<protein>
    <recommendedName>
        <fullName evidence="4">Amidohydrolase-related domain-containing protein</fullName>
    </recommendedName>
</protein>
<evidence type="ECO:0000313" key="6">
    <source>
        <dbReference type="Proteomes" id="UP001172673"/>
    </source>
</evidence>
<dbReference type="GO" id="GO:0016787">
    <property type="term" value="F:hydrolase activity"/>
    <property type="evidence" value="ECO:0007669"/>
    <property type="project" value="InterPro"/>
</dbReference>
<dbReference type="InterPro" id="IPR032466">
    <property type="entry name" value="Metal_Hydrolase"/>
</dbReference>
<name>A0AA39CCV6_9EURO</name>
<dbReference type="Proteomes" id="UP001172673">
    <property type="component" value="Unassembled WGS sequence"/>
</dbReference>
<sequence>MRGKIILEEHFAMPEDNSAAKLKFASRNSEDLAAALLDLHGARLDEMNANGVELAVMSQNPPGAQAIRDPKAAEEYAIRSNNYIAKLVEENAARFAAFAAVSMHDPSNAVKELTRCVQELRMVGVMLNDAQEYVDVDGTLKEQFYDDPKYDIFWAAAESLNIPVYLHPKTPLPAEFQRRYQKRPWLLGPTYSFSSDCGFHAMALFTSGIFDRFPKLQVILGHMGEMILGHLGRIDHWLEKRDRGRGLPAKKTLRDYFETNISITTAGYFCTPPLLTAITEIGVGRVLFSVDTPYENITEGATWLDTLPMNQGDILKIGRTNALDLLPSLKKRMRSKDVEDLQRDRQRVLFTTNPGFEIPGTQRLARI</sequence>
<dbReference type="PANTHER" id="PTHR21240">
    <property type="entry name" value="2-AMINO-3-CARBOXYLMUCONATE-6-SEMIALDEHYDE DECARBOXYLASE"/>
    <property type="match status" value="1"/>
</dbReference>
<dbReference type="PANTHER" id="PTHR21240:SF30">
    <property type="entry name" value="AMIDOHYDROLASE-RELATED DOMAIN-CONTAINING PROTEIN-RELATED"/>
    <property type="match status" value="1"/>
</dbReference>
<accession>A0AA39CCV6</accession>
<proteinExistence type="inferred from homology"/>
<dbReference type="InterPro" id="IPR032465">
    <property type="entry name" value="ACMSD"/>
</dbReference>
<reference evidence="5" key="1">
    <citation type="submission" date="2022-10" db="EMBL/GenBank/DDBJ databases">
        <title>Culturing micro-colonial fungi from biological soil crusts in the Mojave desert and describing Neophaeococcomyces mojavensis, and introducing the new genera and species Taxawa tesnikishii.</title>
        <authorList>
            <person name="Kurbessoian T."/>
            <person name="Stajich J.E."/>
        </authorList>
    </citation>
    <scope>NUCLEOTIDE SEQUENCE</scope>
    <source>
        <strain evidence="5">TK_41</strain>
    </source>
</reference>
<gene>
    <name evidence="5" type="ORF">H2200_011824</name>
</gene>
<dbReference type="Gene3D" id="3.20.20.140">
    <property type="entry name" value="Metal-dependent hydrolases"/>
    <property type="match status" value="1"/>
</dbReference>
<dbReference type="GO" id="GO:0005829">
    <property type="term" value="C:cytosol"/>
    <property type="evidence" value="ECO:0007669"/>
    <property type="project" value="TreeGrafter"/>
</dbReference>
<comment type="caution">
    <text evidence="5">The sequence shown here is derived from an EMBL/GenBank/DDBJ whole genome shotgun (WGS) entry which is preliminary data.</text>
</comment>
<dbReference type="GO" id="GO:0016831">
    <property type="term" value="F:carboxy-lyase activity"/>
    <property type="evidence" value="ECO:0007669"/>
    <property type="project" value="UniProtKB-KW"/>
</dbReference>
<dbReference type="Pfam" id="PF04909">
    <property type="entry name" value="Amidohydro_2"/>
    <property type="match status" value="1"/>
</dbReference>
<dbReference type="SUPFAM" id="SSF51556">
    <property type="entry name" value="Metallo-dependent hydrolases"/>
    <property type="match status" value="1"/>
</dbReference>
<dbReference type="InterPro" id="IPR006680">
    <property type="entry name" value="Amidohydro-rel"/>
</dbReference>
<keyword evidence="1 3" id="KW-0210">Decarboxylase</keyword>
<dbReference type="GO" id="GO:0019748">
    <property type="term" value="P:secondary metabolic process"/>
    <property type="evidence" value="ECO:0007669"/>
    <property type="project" value="TreeGrafter"/>
</dbReference>
<evidence type="ECO:0000256" key="3">
    <source>
        <dbReference type="RuleBase" id="RU366045"/>
    </source>
</evidence>
<keyword evidence="2 3" id="KW-0456">Lyase</keyword>
<keyword evidence="6" id="KW-1185">Reference proteome</keyword>